<dbReference type="Proteomes" id="UP000277294">
    <property type="component" value="Unassembled WGS sequence"/>
</dbReference>
<dbReference type="AlphaFoldDB" id="A0A3P4B016"/>
<feature type="compositionally biased region" description="Polar residues" evidence="1">
    <location>
        <begin position="25"/>
        <end position="35"/>
    </location>
</feature>
<evidence type="ECO:0000313" key="2">
    <source>
        <dbReference type="EMBL" id="VCU68445.1"/>
    </source>
</evidence>
<dbReference type="OrthoDB" id="8553452at2"/>
<keyword evidence="3" id="KW-1185">Reference proteome</keyword>
<protein>
    <recommendedName>
        <fullName evidence="4">LysM domain-containing protein</fullName>
    </recommendedName>
</protein>
<feature type="region of interest" description="Disordered" evidence="1">
    <location>
        <begin position="25"/>
        <end position="63"/>
    </location>
</feature>
<gene>
    <name evidence="2" type="ORF">PIGHUM_00496</name>
</gene>
<evidence type="ECO:0008006" key="4">
    <source>
        <dbReference type="Google" id="ProtNLM"/>
    </source>
</evidence>
<proteinExistence type="predicted"/>
<dbReference type="EMBL" id="UWPJ01000005">
    <property type="protein sequence ID" value="VCU68445.1"/>
    <property type="molecule type" value="Genomic_DNA"/>
</dbReference>
<name>A0A3P4B016_9BURK</name>
<accession>A0A3P4B016</accession>
<organism evidence="2 3">
    <name type="scientific">Pigmentiphaga humi</name>
    <dbReference type="NCBI Taxonomy" id="2478468"/>
    <lineage>
        <taxon>Bacteria</taxon>
        <taxon>Pseudomonadati</taxon>
        <taxon>Pseudomonadota</taxon>
        <taxon>Betaproteobacteria</taxon>
        <taxon>Burkholderiales</taxon>
        <taxon>Alcaligenaceae</taxon>
        <taxon>Pigmentiphaga</taxon>
    </lineage>
</organism>
<evidence type="ECO:0000313" key="3">
    <source>
        <dbReference type="Proteomes" id="UP000277294"/>
    </source>
</evidence>
<evidence type="ECO:0000256" key="1">
    <source>
        <dbReference type="SAM" id="MobiDB-lite"/>
    </source>
</evidence>
<reference evidence="2 3" key="1">
    <citation type="submission" date="2018-10" db="EMBL/GenBank/DDBJ databases">
        <authorList>
            <person name="Criscuolo A."/>
        </authorList>
    </citation>
    <scope>NUCLEOTIDE SEQUENCE [LARGE SCALE GENOMIC DNA]</scope>
    <source>
        <strain evidence="2">DnA1</strain>
    </source>
</reference>
<sequence length="178" mass="17681">MLADANGLSGNETLVAGTTLRVPNKATNVRNTSETYRPYDPGKGLGNTSSTLPEAPPPPERGGCGGLGQMLAVVVGVAVTVWTSDAASALLGSEILGWAVADALGSVAGQVTAMATGAQDKFSWTGVALAAVESGITAGLSQATTLGTTLVQTFGKTVSQVALGAMQSVATQGIGVEF</sequence>
<dbReference type="RefSeq" id="WP_124077654.1">
    <property type="nucleotide sequence ID" value="NZ_UWPJ01000005.1"/>
</dbReference>